<dbReference type="KEGG" id="flh:EJ997_01945"/>
<accession>A0A3Q9G5R3</accession>
<proteinExistence type="predicted"/>
<keyword evidence="2" id="KW-1185">Reference proteome</keyword>
<evidence type="ECO:0000313" key="2">
    <source>
        <dbReference type="Proteomes" id="UP000280344"/>
    </source>
</evidence>
<gene>
    <name evidence="1" type="ORF">EJ997_01945</name>
</gene>
<organism evidence="1 2">
    <name type="scientific">Flaviflexus ciconiae</name>
    <dbReference type="NCBI Taxonomy" id="2496867"/>
    <lineage>
        <taxon>Bacteria</taxon>
        <taxon>Bacillati</taxon>
        <taxon>Actinomycetota</taxon>
        <taxon>Actinomycetes</taxon>
        <taxon>Actinomycetales</taxon>
        <taxon>Actinomycetaceae</taxon>
        <taxon>Flaviflexus</taxon>
    </lineage>
</organism>
<evidence type="ECO:0000313" key="1">
    <source>
        <dbReference type="EMBL" id="AZQ76283.1"/>
    </source>
</evidence>
<dbReference type="AlphaFoldDB" id="A0A3Q9G5R3"/>
<dbReference type="Proteomes" id="UP000280344">
    <property type="component" value="Chromosome"/>
</dbReference>
<dbReference type="EMBL" id="CP034593">
    <property type="protein sequence ID" value="AZQ76283.1"/>
    <property type="molecule type" value="Genomic_DNA"/>
</dbReference>
<protein>
    <submittedName>
        <fullName evidence="1">Uncharacterized protein</fullName>
    </submittedName>
</protein>
<sequence length="136" mass="14301">MSMWAAIMCMVAALAVGLVAGLFIPVELGGGSSTQAQAAFEEAVDECAVTSSRYIQILDDGSALSIDTEGEESAGATYIEAACVLSSLEVPDSIVARVDTTRALDGRQTGSWDSYEASWIYHPDDGLSMVIEVVDE</sequence>
<name>A0A3Q9G5R3_9ACTO</name>
<dbReference type="OrthoDB" id="3261230at2"/>
<reference evidence="1 2" key="1">
    <citation type="submission" date="2018-12" db="EMBL/GenBank/DDBJ databases">
        <title>Complete genome sequence of Flaviflexus sp. H23T48.</title>
        <authorList>
            <person name="Bae J.-W."/>
            <person name="Lee J.-Y."/>
        </authorList>
    </citation>
    <scope>NUCLEOTIDE SEQUENCE [LARGE SCALE GENOMIC DNA]</scope>
    <source>
        <strain evidence="1 2">H23T48</strain>
    </source>
</reference>